<dbReference type="InterPro" id="IPR005067">
    <property type="entry name" value="Fatty_acid_desaturase-2"/>
</dbReference>
<comment type="subunit">
    <text evidence="3">Homodimer.</text>
</comment>
<feature type="binding site" evidence="11">
    <location>
        <position position="76"/>
    </location>
    <ligand>
        <name>Fe cation</name>
        <dbReference type="ChEBI" id="CHEBI:24875"/>
        <label>1</label>
    </ligand>
</feature>
<feature type="binding site" evidence="11">
    <location>
        <position position="107"/>
    </location>
    <ligand>
        <name>Fe cation</name>
        <dbReference type="ChEBI" id="CHEBI:24875"/>
        <label>1</label>
    </ligand>
</feature>
<evidence type="ECO:0000256" key="9">
    <source>
        <dbReference type="ARBA" id="ARBA00023098"/>
    </source>
</evidence>
<dbReference type="InterPro" id="IPR012348">
    <property type="entry name" value="RNR-like"/>
</dbReference>
<evidence type="ECO:0000256" key="8">
    <source>
        <dbReference type="ARBA" id="ARBA00023004"/>
    </source>
</evidence>
<dbReference type="CDD" id="cd01050">
    <property type="entry name" value="Acyl_ACP_Desat"/>
    <property type="match status" value="1"/>
</dbReference>
<evidence type="ECO:0000256" key="5">
    <source>
        <dbReference type="ARBA" id="ARBA00022723"/>
    </source>
</evidence>
<dbReference type="EMBL" id="BNBT01000010">
    <property type="protein sequence ID" value="GHE43677.1"/>
    <property type="molecule type" value="Genomic_DNA"/>
</dbReference>
<proteinExistence type="inferred from homology"/>
<feature type="binding site" evidence="11">
    <location>
        <position position="107"/>
    </location>
    <ligand>
        <name>Fe cation</name>
        <dbReference type="ChEBI" id="CHEBI:24875"/>
        <label>2</label>
    </ligand>
</feature>
<feature type="binding site" evidence="11">
    <location>
        <position position="110"/>
    </location>
    <ligand>
        <name>Fe cation</name>
        <dbReference type="ChEBI" id="CHEBI:24875"/>
        <label>1</label>
    </ligand>
</feature>
<evidence type="ECO:0000256" key="1">
    <source>
        <dbReference type="ARBA" id="ARBA00001954"/>
    </source>
</evidence>
<keyword evidence="10" id="KW-0275">Fatty acid biosynthesis</keyword>
<evidence type="ECO:0000256" key="3">
    <source>
        <dbReference type="ARBA" id="ARBA00011738"/>
    </source>
</evidence>
<feature type="binding site" evidence="11">
    <location>
        <position position="160"/>
    </location>
    <ligand>
        <name>Fe cation</name>
        <dbReference type="ChEBI" id="CHEBI:24875"/>
        <label>2</label>
    </ligand>
</feature>
<dbReference type="Pfam" id="PF03405">
    <property type="entry name" value="FA_desaturase_2"/>
    <property type="match status" value="1"/>
</dbReference>
<evidence type="ECO:0000256" key="4">
    <source>
        <dbReference type="ARBA" id="ARBA00022516"/>
    </source>
</evidence>
<evidence type="ECO:0000313" key="13">
    <source>
        <dbReference type="EMBL" id="GHE43677.1"/>
    </source>
</evidence>
<keyword evidence="7" id="KW-0560">Oxidoreductase</keyword>
<organism evidence="13 14">
    <name type="scientific">Streptomyces longispororuber</name>
    <dbReference type="NCBI Taxonomy" id="68230"/>
    <lineage>
        <taxon>Bacteria</taxon>
        <taxon>Bacillati</taxon>
        <taxon>Actinomycetota</taxon>
        <taxon>Actinomycetes</taxon>
        <taxon>Kitasatosporales</taxon>
        <taxon>Streptomycetaceae</taxon>
        <taxon>Streptomyces</taxon>
    </lineage>
</organism>
<evidence type="ECO:0000256" key="7">
    <source>
        <dbReference type="ARBA" id="ARBA00023002"/>
    </source>
</evidence>
<keyword evidence="4" id="KW-0444">Lipid biosynthesis</keyword>
<name>A0A919DGQ6_9ACTN</name>
<comment type="cofactor">
    <cofactor evidence="1">
        <name>Fe(2+)</name>
        <dbReference type="ChEBI" id="CHEBI:29033"/>
    </cofactor>
</comment>
<evidence type="ECO:0000256" key="10">
    <source>
        <dbReference type="ARBA" id="ARBA00023160"/>
    </source>
</evidence>
<feature type="binding site" evidence="11">
    <location>
        <position position="193"/>
    </location>
    <ligand>
        <name>Fe cation</name>
        <dbReference type="ChEBI" id="CHEBI:24875"/>
        <label>2</label>
    </ligand>
</feature>
<keyword evidence="14" id="KW-1185">Reference proteome</keyword>
<evidence type="ECO:0000256" key="11">
    <source>
        <dbReference type="PIRSR" id="PIRSR000346-1"/>
    </source>
</evidence>
<comment type="caution">
    <text evidence="13">The sequence shown here is derived from an EMBL/GenBank/DDBJ whole genome shotgun (WGS) entry which is preliminary data.</text>
</comment>
<protein>
    <submittedName>
        <fullName evidence="13">Acyl-[acyl-carrier protein] desaturase</fullName>
    </submittedName>
</protein>
<dbReference type="Proteomes" id="UP000608024">
    <property type="component" value="Unassembled WGS sequence"/>
</dbReference>
<dbReference type="PIRSF" id="PIRSF000346">
    <property type="entry name" value="Dlt9_acylACP_des"/>
    <property type="match status" value="1"/>
</dbReference>
<gene>
    <name evidence="13" type="ORF">GCM10018785_11550</name>
</gene>
<dbReference type="RefSeq" id="WP_190134728.1">
    <property type="nucleotide sequence ID" value="NZ_BNBT01000010.1"/>
</dbReference>
<dbReference type="GO" id="GO:0045300">
    <property type="term" value="F:stearoyl-[ACP] desaturase activity"/>
    <property type="evidence" value="ECO:0007669"/>
    <property type="project" value="InterPro"/>
</dbReference>
<dbReference type="PANTHER" id="PTHR31155">
    <property type="entry name" value="ACYL- ACYL-CARRIER-PROTEIN DESATURASE-RELATED"/>
    <property type="match status" value="1"/>
</dbReference>
<keyword evidence="8 11" id="KW-0408">Iron</keyword>
<feature type="binding site" evidence="11">
    <location>
        <position position="190"/>
    </location>
    <ligand>
        <name>Fe cation</name>
        <dbReference type="ChEBI" id="CHEBI:24875"/>
        <label>1</label>
    </ligand>
</feature>
<dbReference type="PANTHER" id="PTHR31155:SF9">
    <property type="entry name" value="STEAROYL-[ACYL-CARRIER-PROTEIN] 9-DESATURASE 7, CHLOROPLASTIC"/>
    <property type="match status" value="1"/>
</dbReference>
<dbReference type="GO" id="GO:0005829">
    <property type="term" value="C:cytosol"/>
    <property type="evidence" value="ECO:0007669"/>
    <property type="project" value="TreeGrafter"/>
</dbReference>
<dbReference type="GO" id="GO:0006633">
    <property type="term" value="P:fatty acid biosynthetic process"/>
    <property type="evidence" value="ECO:0007669"/>
    <property type="project" value="UniProtKB-KW"/>
</dbReference>
<dbReference type="Gene3D" id="1.10.620.20">
    <property type="entry name" value="Ribonucleotide Reductase, subunit A"/>
    <property type="match status" value="1"/>
</dbReference>
<dbReference type="GO" id="GO:0046872">
    <property type="term" value="F:metal ion binding"/>
    <property type="evidence" value="ECO:0007669"/>
    <property type="project" value="UniProtKB-KW"/>
</dbReference>
<dbReference type="SUPFAM" id="SSF47240">
    <property type="entry name" value="Ferritin-like"/>
    <property type="match status" value="1"/>
</dbReference>
<comment type="cofactor">
    <cofactor evidence="11">
        <name>Fe cation</name>
        <dbReference type="ChEBI" id="CHEBI:24875"/>
    </cofactor>
    <text evidence="11">Binds 2 iron ions per subunit.</text>
</comment>
<feature type="binding site" evidence="11">
    <location>
        <position position="190"/>
    </location>
    <ligand>
        <name>Fe cation</name>
        <dbReference type="ChEBI" id="CHEBI:24875"/>
        <label>2</label>
    </ligand>
</feature>
<sequence length="323" mass="37241">MARLDDVTVLRELAPHAAREYERHLRDAIPWYPHQYIPWDQGRNFEGPLHGRPWRPEDSHLPQAVTTSLVCNLLTEDNLPSYHRVLAVRLGRDDVWEQWVHQWTTEEARHSTALRDYLHATRAVDPVALEDARRHLMSTGYILGYGSSPLTALAYTTIQELATRISHRNTGRLSGDPICEQLMRRIAHDENMHMLFYRNMLSAAFDLAPDQAMCALTTVVTSFRMPGHAMHGFARQAEEVAEAGIYDLRIHHDDILQPLLRTLRVRQRTDLRCEGQKARDMLLRHIDRIQLRARRQTAQHAESGRAAARHHADVPLSRGRHST</sequence>
<dbReference type="InterPro" id="IPR009078">
    <property type="entry name" value="Ferritin-like_SF"/>
</dbReference>
<evidence type="ECO:0000256" key="6">
    <source>
        <dbReference type="ARBA" id="ARBA00022832"/>
    </source>
</evidence>
<keyword evidence="5 11" id="KW-0479">Metal-binding</keyword>
<comment type="similarity">
    <text evidence="2">Belongs to the fatty acid desaturase type 2 family.</text>
</comment>
<feature type="region of interest" description="Disordered" evidence="12">
    <location>
        <begin position="294"/>
        <end position="323"/>
    </location>
</feature>
<evidence type="ECO:0000256" key="12">
    <source>
        <dbReference type="SAM" id="MobiDB-lite"/>
    </source>
</evidence>
<keyword evidence="6" id="KW-0276">Fatty acid metabolism</keyword>
<accession>A0A919DGQ6</accession>
<evidence type="ECO:0000256" key="2">
    <source>
        <dbReference type="ARBA" id="ARBA00008749"/>
    </source>
</evidence>
<keyword evidence="9" id="KW-0443">Lipid metabolism</keyword>
<dbReference type="AlphaFoldDB" id="A0A919DGQ6"/>
<evidence type="ECO:0000313" key="14">
    <source>
        <dbReference type="Proteomes" id="UP000608024"/>
    </source>
</evidence>
<reference evidence="13" key="1">
    <citation type="journal article" date="2014" name="Int. J. Syst. Evol. Microbiol.">
        <title>Complete genome sequence of Corynebacterium casei LMG S-19264T (=DSM 44701T), isolated from a smear-ripened cheese.</title>
        <authorList>
            <consortium name="US DOE Joint Genome Institute (JGI-PGF)"/>
            <person name="Walter F."/>
            <person name="Albersmeier A."/>
            <person name="Kalinowski J."/>
            <person name="Ruckert C."/>
        </authorList>
    </citation>
    <scope>NUCLEOTIDE SEQUENCE</scope>
    <source>
        <strain evidence="13">JCM 4784</strain>
    </source>
</reference>
<reference evidence="13" key="2">
    <citation type="submission" date="2020-09" db="EMBL/GenBank/DDBJ databases">
        <authorList>
            <person name="Sun Q."/>
            <person name="Ohkuma M."/>
        </authorList>
    </citation>
    <scope>NUCLEOTIDE SEQUENCE</scope>
    <source>
        <strain evidence="13">JCM 4784</strain>
    </source>
</reference>